<evidence type="ECO:0000313" key="3">
    <source>
        <dbReference type="Proteomes" id="UP000297549"/>
    </source>
</evidence>
<reference evidence="2 3" key="1">
    <citation type="submission" date="2019-04" db="EMBL/GenBank/DDBJ databases">
        <authorList>
            <person name="Feng G."/>
            <person name="Zhang J."/>
            <person name="Zhu H."/>
        </authorList>
    </citation>
    <scope>NUCLEOTIDE SEQUENCE [LARGE SCALE GENOMIC DNA]</scope>
    <source>
        <strain evidence="2 3">JCM 31653</strain>
    </source>
</reference>
<keyword evidence="3" id="KW-1185">Reference proteome</keyword>
<organism evidence="2 3">
    <name type="scientific">Hymenobacter aquaticus</name>
    <dbReference type="NCBI Taxonomy" id="1867101"/>
    <lineage>
        <taxon>Bacteria</taxon>
        <taxon>Pseudomonadati</taxon>
        <taxon>Bacteroidota</taxon>
        <taxon>Cytophagia</taxon>
        <taxon>Cytophagales</taxon>
        <taxon>Hymenobacteraceae</taxon>
        <taxon>Hymenobacter</taxon>
    </lineage>
</organism>
<dbReference type="OrthoDB" id="839748at2"/>
<feature type="domain" description="DUF4325" evidence="1">
    <location>
        <begin position="25"/>
        <end position="80"/>
    </location>
</feature>
<dbReference type="AlphaFoldDB" id="A0A4Z0PY15"/>
<dbReference type="InterPro" id="IPR025474">
    <property type="entry name" value="DUF4325"/>
</dbReference>
<gene>
    <name evidence="2" type="ORF">E5K00_17960</name>
</gene>
<dbReference type="Pfam" id="PF14213">
    <property type="entry name" value="DUF4325"/>
    <property type="match status" value="1"/>
</dbReference>
<sequence>MEPAVVYVAHIVAGTSTNADGYSLKTVLEKYFRAGQIVRLSLKGATPMSSSFLNSSFGELIENFGVDRVRELVKLVDFKPSQALAIKDYIDKFSRHFA</sequence>
<comment type="caution">
    <text evidence="2">The sequence shown here is derived from an EMBL/GenBank/DDBJ whole genome shotgun (WGS) entry which is preliminary data.</text>
</comment>
<dbReference type="RefSeq" id="WP_135464656.1">
    <property type="nucleotide sequence ID" value="NZ_SRLC01000002.1"/>
</dbReference>
<dbReference type="Proteomes" id="UP000297549">
    <property type="component" value="Unassembled WGS sequence"/>
</dbReference>
<evidence type="ECO:0000313" key="2">
    <source>
        <dbReference type="EMBL" id="TGE22136.1"/>
    </source>
</evidence>
<dbReference type="EMBL" id="SRLC01000002">
    <property type="protein sequence ID" value="TGE22136.1"/>
    <property type="molecule type" value="Genomic_DNA"/>
</dbReference>
<proteinExistence type="predicted"/>
<name>A0A4Z0PY15_9BACT</name>
<evidence type="ECO:0000259" key="1">
    <source>
        <dbReference type="Pfam" id="PF14213"/>
    </source>
</evidence>
<protein>
    <submittedName>
        <fullName evidence="2">DUF4325 domain-containing protein</fullName>
    </submittedName>
</protein>
<accession>A0A4Z0PY15</accession>